<dbReference type="InterPro" id="IPR036383">
    <property type="entry name" value="TSP1_rpt_sf"/>
</dbReference>
<feature type="compositionally biased region" description="Polar residues" evidence="3">
    <location>
        <begin position="1432"/>
        <end position="1442"/>
    </location>
</feature>
<gene>
    <name evidence="7" type="ORF">V1264_012869</name>
</gene>
<feature type="compositionally biased region" description="Polar residues" evidence="3">
    <location>
        <begin position="1566"/>
        <end position="1576"/>
    </location>
</feature>
<dbReference type="PANTHER" id="PTHR22906:SF48">
    <property type="entry name" value="THROMBOSPONDIN TYPE 1 DOMAIN PROTEIN"/>
    <property type="match status" value="1"/>
</dbReference>
<keyword evidence="5" id="KW-0732">Signal</keyword>
<keyword evidence="4" id="KW-0472">Membrane</keyword>
<dbReference type="PANTHER" id="PTHR22906">
    <property type="entry name" value="PROPERDIN"/>
    <property type="match status" value="1"/>
</dbReference>
<feature type="domain" description="Ig-like" evidence="6">
    <location>
        <begin position="1077"/>
        <end position="1162"/>
    </location>
</feature>
<dbReference type="SMART" id="SM00282">
    <property type="entry name" value="LamG"/>
    <property type="match status" value="2"/>
</dbReference>
<feature type="compositionally biased region" description="Basic and acidic residues" evidence="3">
    <location>
        <begin position="1449"/>
        <end position="1464"/>
    </location>
</feature>
<evidence type="ECO:0000259" key="6">
    <source>
        <dbReference type="PROSITE" id="PS50835"/>
    </source>
</evidence>
<keyword evidence="1" id="KW-0677">Repeat</keyword>
<evidence type="ECO:0000313" key="7">
    <source>
        <dbReference type="EMBL" id="KAK7113614.1"/>
    </source>
</evidence>
<evidence type="ECO:0000313" key="8">
    <source>
        <dbReference type="Proteomes" id="UP001374579"/>
    </source>
</evidence>
<feature type="transmembrane region" description="Helical" evidence="4">
    <location>
        <begin position="1191"/>
        <end position="1213"/>
    </location>
</feature>
<dbReference type="EMBL" id="JBAMIC010000002">
    <property type="protein sequence ID" value="KAK7113614.1"/>
    <property type="molecule type" value="Genomic_DNA"/>
</dbReference>
<evidence type="ECO:0000256" key="2">
    <source>
        <dbReference type="ARBA" id="ARBA00023157"/>
    </source>
</evidence>
<feature type="signal peptide" evidence="5">
    <location>
        <begin position="1"/>
        <end position="31"/>
    </location>
</feature>
<dbReference type="Pfam" id="PF00090">
    <property type="entry name" value="TSP_1"/>
    <property type="match status" value="8"/>
</dbReference>
<dbReference type="CDD" id="cd00110">
    <property type="entry name" value="LamG"/>
    <property type="match status" value="1"/>
</dbReference>
<feature type="compositionally biased region" description="Polar residues" evidence="3">
    <location>
        <begin position="1598"/>
        <end position="1608"/>
    </location>
</feature>
<keyword evidence="4" id="KW-1133">Transmembrane helix</keyword>
<dbReference type="InterPro" id="IPR007110">
    <property type="entry name" value="Ig-like_dom"/>
</dbReference>
<dbReference type="FunFam" id="2.20.100.10:FF:000001">
    <property type="entry name" value="semaphorin-5A isoform X1"/>
    <property type="match status" value="4"/>
</dbReference>
<evidence type="ECO:0000256" key="1">
    <source>
        <dbReference type="ARBA" id="ARBA00022737"/>
    </source>
</evidence>
<sequence>MRRVLQIHGGVAILGVHLFLLLHLQLPPSIATPNELSDEESKSLWHQMADSMSVVSSEDRDRFLDLCLKRRIMCDNARFMGVKPDFQWRSGITQSSKDRFWHSYTCTYNRDIKQCPVDGLWSSWSPWSRCGATCDAKGNQTRTRTCSNPVPVRGGDRCHGSMMRSRPCLGTCTDPSKGGGVEEAEAFLKEVHEAYPDLMHDCYDAHCTYGVVKRVIFEPHVRAKYWSSLSCVKYGGACPVDGKWGNWSEWSQCSLKCGTGSRTRTRTCDQPPPNFGGHPCTGAFHEEQSCIMKDCGATTTETFTEWTKWSSCSISCGGYGIQTATMVCLRHAGCDLMGVLTPYVNRSRPCYPGDCPNQGGWSEWTDWTECSAACGAGRQSRLRLCDSPFPTGGLYCLGDPLDFRLCKGDSCAGQPSPPEKTAYRRKPGEEDEEVLIGKSDEYLNGPLNPNMESTYNPWTPWSPCSDSCGTGSRKRTRWCSVSSTPLPPCEGEVQQVQFCNVFVCPVVGGWGVWMPWTPCAVTCGKGKRQRYRQCNNPLPEYGGSCDGDGMRVETCEMGNCPRVAGGSWSKWTQWSVCTVTCGGGERARQRSRQRSNGQSNGFSSFGQPGSLQQDQQEAGSKERLTCNAQPCPVDGSWAEWAEWSRCSSLCGLGRRTRDRTCTDPAPIFAGTACLGPGTDLAHCFAGPCKDAEDRALRMGPTSWIRYAPRNRPSRFLMLYLHFKPMEPSGSLLRRYRQCRSVFDDEDEDKDDSVDDEDKANDNADRKADADEKCEFMVNLKLEQAEVILSAQVRGATLEIRSPVTLSLGAWHELLVEVMKSGASLRVNNHERLYANFSRTLVKDLDFDSYMSIGAMDNDTAGMVGSISTVSVNFRTQDLFAATDWEGQGTPVSRHAVSLQSINPSIQLPHFRGIYYSPIRMYHTERLTVRVTLALDRGEGLLLYARGQSEDTLFSLGIKKTRPIICVVCSPTIGNVCHQGDLLRLHQWYHFSLHVEDNEAELRVDQGKALQLTCKGLPYRPRKVLYVGGRSALVWDDVQRATNYTEGFFGVLGTVVVNGRTVPFRQAVLMGRDDRINPDGYSRATRITPVFEHKTSIVTLHCEIAKPVDPLTEVKVIWLRSDAVLEPSDFVEIIKPVGIEKLVGTLQLQPGGHTEGIYSCVISRDGILELAHVFPVFRHATTPDIYESNLEWLFLKLLLILLPLLAILCLLYRFRQFFFNLYNKCFGKRPLEEEIPMLTEPMPVFKPEKVHLHGKDGAGAWDSYLATKGRMETVEVASYGPPEPRQLTVTPGTATDRPTVVSEGQLKLGDTRRASVSNYSAADDPVVQMRRMSQRMDAFEQLPGDLDRDSRHYARYENFDGGGGGGGGGYLGGGSGGYGPIYENLSYNRNPCLERLPTPQHRKRSRSSSERRPFPGSSKERRVSISPARHAGINTSRSRTSRQAVKRSQPLRDLRNRSHSADRRPPSRRGSSSRERSLRSSSRSPNAHRSGHGTDLRLSGIQRDRLSRSRSNNQRRRSLTRPSGDPRIDPSMRKSRSDAENRHRLQSERSRQSRGNPRSQPRYPGNSYLSRRQQSVSFRLPRNSSNNRTDSSSRRGFSDRNSSALSSGGTKHLSSHTPRRTTSLPQSSPSLSSSDSACSSSSSSD</sequence>
<dbReference type="PROSITE" id="PS50092">
    <property type="entry name" value="TSP1"/>
    <property type="match status" value="8"/>
</dbReference>
<evidence type="ECO:0000256" key="5">
    <source>
        <dbReference type="SAM" id="SignalP"/>
    </source>
</evidence>
<dbReference type="PRINTS" id="PR01705">
    <property type="entry name" value="TSP1REPEAT"/>
</dbReference>
<keyword evidence="4" id="KW-0812">Transmembrane</keyword>
<dbReference type="PROSITE" id="PS50835">
    <property type="entry name" value="IG_LIKE"/>
    <property type="match status" value="1"/>
</dbReference>
<protein>
    <recommendedName>
        <fullName evidence="6">Ig-like domain-containing protein</fullName>
    </recommendedName>
</protein>
<feature type="region of interest" description="Disordered" evidence="3">
    <location>
        <begin position="1391"/>
        <end position="1644"/>
    </location>
</feature>
<dbReference type="InterPro" id="IPR001791">
    <property type="entry name" value="Laminin_G"/>
</dbReference>
<feature type="region of interest" description="Disordered" evidence="3">
    <location>
        <begin position="588"/>
        <end position="619"/>
    </location>
</feature>
<feature type="compositionally biased region" description="Basic and acidic residues" evidence="3">
    <location>
        <begin position="1406"/>
        <end position="1422"/>
    </location>
</feature>
<dbReference type="SUPFAM" id="SSF49899">
    <property type="entry name" value="Concanavalin A-like lectins/glucanases"/>
    <property type="match status" value="2"/>
</dbReference>
<feature type="compositionally biased region" description="Acidic residues" evidence="3">
    <location>
        <begin position="745"/>
        <end position="758"/>
    </location>
</feature>
<name>A0AAN9GME9_9CAEN</name>
<keyword evidence="8" id="KW-1185">Reference proteome</keyword>
<feature type="chain" id="PRO_5042873329" description="Ig-like domain-containing protein" evidence="5">
    <location>
        <begin position="32"/>
        <end position="1644"/>
    </location>
</feature>
<feature type="compositionally biased region" description="Low complexity" evidence="3">
    <location>
        <begin position="594"/>
        <end position="610"/>
    </location>
</feature>
<dbReference type="Proteomes" id="UP001374579">
    <property type="component" value="Unassembled WGS sequence"/>
</dbReference>
<dbReference type="SUPFAM" id="SSF82895">
    <property type="entry name" value="TSP-1 type 1 repeat"/>
    <property type="match status" value="8"/>
</dbReference>
<feature type="region of interest" description="Disordered" evidence="3">
    <location>
        <begin position="745"/>
        <end position="765"/>
    </location>
</feature>
<comment type="caution">
    <text evidence="7">The sequence shown here is derived from an EMBL/GenBank/DDBJ whole genome shotgun (WGS) entry which is preliminary data.</text>
</comment>
<organism evidence="7 8">
    <name type="scientific">Littorina saxatilis</name>
    <dbReference type="NCBI Taxonomy" id="31220"/>
    <lineage>
        <taxon>Eukaryota</taxon>
        <taxon>Metazoa</taxon>
        <taxon>Spiralia</taxon>
        <taxon>Lophotrochozoa</taxon>
        <taxon>Mollusca</taxon>
        <taxon>Gastropoda</taxon>
        <taxon>Caenogastropoda</taxon>
        <taxon>Littorinimorpha</taxon>
        <taxon>Littorinoidea</taxon>
        <taxon>Littorinidae</taxon>
        <taxon>Littorina</taxon>
    </lineage>
</organism>
<evidence type="ECO:0000256" key="3">
    <source>
        <dbReference type="SAM" id="MobiDB-lite"/>
    </source>
</evidence>
<proteinExistence type="predicted"/>
<reference evidence="7 8" key="1">
    <citation type="submission" date="2024-02" db="EMBL/GenBank/DDBJ databases">
        <title>Chromosome-scale genome assembly of the rough periwinkle Littorina saxatilis.</title>
        <authorList>
            <person name="De Jode A."/>
            <person name="Faria R."/>
            <person name="Formenti G."/>
            <person name="Sims Y."/>
            <person name="Smith T.P."/>
            <person name="Tracey A."/>
            <person name="Wood J.M.D."/>
            <person name="Zagrodzka Z.B."/>
            <person name="Johannesson K."/>
            <person name="Butlin R.K."/>
            <person name="Leder E.H."/>
        </authorList>
    </citation>
    <scope>NUCLEOTIDE SEQUENCE [LARGE SCALE GENOMIC DNA]</scope>
    <source>
        <strain evidence="7">Snail1</strain>
        <tissue evidence="7">Muscle</tissue>
    </source>
</reference>
<dbReference type="FunFam" id="2.20.100.10:FF:000007">
    <property type="entry name" value="Thrombospondin 1"/>
    <property type="match status" value="1"/>
</dbReference>
<feature type="compositionally biased region" description="Basic and acidic residues" evidence="3">
    <location>
        <begin position="1523"/>
        <end position="1550"/>
    </location>
</feature>
<dbReference type="Pfam" id="PF02210">
    <property type="entry name" value="Laminin_G_2"/>
    <property type="match status" value="1"/>
</dbReference>
<dbReference type="InterPro" id="IPR013320">
    <property type="entry name" value="ConA-like_dom_sf"/>
</dbReference>
<dbReference type="InterPro" id="IPR052065">
    <property type="entry name" value="Compl_asym_regulator"/>
</dbReference>
<dbReference type="Gene3D" id="2.60.120.200">
    <property type="match status" value="2"/>
</dbReference>
<dbReference type="Gene3D" id="2.20.100.10">
    <property type="entry name" value="Thrombospondin type-1 (TSP1) repeat"/>
    <property type="match status" value="8"/>
</dbReference>
<dbReference type="InterPro" id="IPR000884">
    <property type="entry name" value="TSP1_rpt"/>
</dbReference>
<feature type="compositionally biased region" description="Low complexity" evidence="3">
    <location>
        <begin position="1622"/>
        <end position="1644"/>
    </location>
</feature>
<dbReference type="SMART" id="SM00209">
    <property type="entry name" value="TSP1"/>
    <property type="match status" value="8"/>
</dbReference>
<accession>A0AAN9GME9</accession>
<keyword evidence="2" id="KW-1015">Disulfide bond</keyword>
<evidence type="ECO:0000256" key="4">
    <source>
        <dbReference type="SAM" id="Phobius"/>
    </source>
</evidence>